<dbReference type="SUPFAM" id="SSF51126">
    <property type="entry name" value="Pectin lyase-like"/>
    <property type="match status" value="1"/>
</dbReference>
<dbReference type="AlphaFoldDB" id="A0A3L6QSQ8"/>
<evidence type="ECO:0000256" key="6">
    <source>
        <dbReference type="RuleBase" id="RU361169"/>
    </source>
</evidence>
<evidence type="ECO:0000256" key="1">
    <source>
        <dbReference type="ARBA" id="ARBA00006756"/>
    </source>
</evidence>
<feature type="region of interest" description="Disordered" evidence="7">
    <location>
        <begin position="15"/>
        <end position="63"/>
    </location>
</feature>
<dbReference type="GO" id="GO:0005546">
    <property type="term" value="F:phosphatidylinositol-4,5-bisphosphate binding"/>
    <property type="evidence" value="ECO:0007669"/>
    <property type="project" value="InterPro"/>
</dbReference>
<evidence type="ECO:0000259" key="8">
    <source>
        <dbReference type="PROSITE" id="PS51747"/>
    </source>
</evidence>
<dbReference type="GO" id="GO:0005975">
    <property type="term" value="P:carbohydrate metabolic process"/>
    <property type="evidence" value="ECO:0007669"/>
    <property type="project" value="InterPro"/>
</dbReference>
<dbReference type="Gene3D" id="1.20.1280.170">
    <property type="entry name" value="Exocyst complex component Exo70"/>
    <property type="match status" value="1"/>
</dbReference>
<keyword evidence="5 6" id="KW-0326">Glycosidase</keyword>
<feature type="region of interest" description="Disordered" evidence="7">
    <location>
        <begin position="755"/>
        <end position="778"/>
    </location>
</feature>
<evidence type="ECO:0000313" key="9">
    <source>
        <dbReference type="EMBL" id="RLM86860.1"/>
    </source>
</evidence>
<dbReference type="InterPro" id="IPR051801">
    <property type="entry name" value="GH28_Enzymes"/>
</dbReference>
<dbReference type="Proteomes" id="UP000275267">
    <property type="component" value="Unassembled WGS sequence"/>
</dbReference>
<dbReference type="InterPro" id="IPR012334">
    <property type="entry name" value="Pectin_lyas_fold"/>
</dbReference>
<dbReference type="OrthoDB" id="187139at2759"/>
<keyword evidence="3" id="KW-0813">Transport</keyword>
<evidence type="ECO:0000256" key="3">
    <source>
        <dbReference type="ARBA" id="ARBA00022448"/>
    </source>
</evidence>
<feature type="domain" description="CMP/dCMP-type deaminase" evidence="8">
    <location>
        <begin position="87"/>
        <end position="206"/>
    </location>
</feature>
<dbReference type="Gene3D" id="3.40.140.10">
    <property type="entry name" value="Cytidine Deaminase, domain 2"/>
    <property type="match status" value="1"/>
</dbReference>
<dbReference type="InterPro" id="IPR000743">
    <property type="entry name" value="Glyco_hydro_28"/>
</dbReference>
<dbReference type="Pfam" id="PF00295">
    <property type="entry name" value="Glyco_hydro_28"/>
    <property type="match status" value="1"/>
</dbReference>
<evidence type="ECO:0000256" key="2">
    <source>
        <dbReference type="ARBA" id="ARBA00008834"/>
    </source>
</evidence>
<dbReference type="InterPro" id="IPR002125">
    <property type="entry name" value="CMP_dCMP_dom"/>
</dbReference>
<dbReference type="InterPro" id="IPR046364">
    <property type="entry name" value="Exo70_C"/>
</dbReference>
<dbReference type="Pfam" id="PF00383">
    <property type="entry name" value="dCMP_cyt_deam_1"/>
    <property type="match status" value="1"/>
</dbReference>
<feature type="compositionally biased region" description="Basic residues" evidence="7">
    <location>
        <begin position="32"/>
        <end position="45"/>
    </location>
</feature>
<dbReference type="Gene3D" id="2.160.20.10">
    <property type="entry name" value="Single-stranded right-handed beta-helix, Pectin lyase-like"/>
    <property type="match status" value="2"/>
</dbReference>
<dbReference type="PROSITE" id="PS51747">
    <property type="entry name" value="CYT_DCMP_DEAMINASES_2"/>
    <property type="match status" value="1"/>
</dbReference>
<organism evidence="9 10">
    <name type="scientific">Panicum miliaceum</name>
    <name type="common">Proso millet</name>
    <name type="synonym">Broomcorn millet</name>
    <dbReference type="NCBI Taxonomy" id="4540"/>
    <lineage>
        <taxon>Eukaryota</taxon>
        <taxon>Viridiplantae</taxon>
        <taxon>Streptophyta</taxon>
        <taxon>Embryophyta</taxon>
        <taxon>Tracheophyta</taxon>
        <taxon>Spermatophyta</taxon>
        <taxon>Magnoliopsida</taxon>
        <taxon>Liliopsida</taxon>
        <taxon>Poales</taxon>
        <taxon>Poaceae</taxon>
        <taxon>PACMAD clade</taxon>
        <taxon>Panicoideae</taxon>
        <taxon>Panicodae</taxon>
        <taxon>Paniceae</taxon>
        <taxon>Panicinae</taxon>
        <taxon>Panicum</taxon>
        <taxon>Panicum sect. Panicum</taxon>
    </lineage>
</organism>
<evidence type="ECO:0000313" key="10">
    <source>
        <dbReference type="Proteomes" id="UP000275267"/>
    </source>
</evidence>
<accession>A0A3L6QSQ8</accession>
<dbReference type="EMBL" id="PQIB02000011">
    <property type="protein sequence ID" value="RLM86860.1"/>
    <property type="molecule type" value="Genomic_DNA"/>
</dbReference>
<comment type="caution">
    <text evidence="9">The sequence shown here is derived from an EMBL/GenBank/DDBJ whole genome shotgun (WGS) entry which is preliminary data.</text>
</comment>
<dbReference type="GO" id="GO:0000145">
    <property type="term" value="C:exocyst"/>
    <property type="evidence" value="ECO:0007669"/>
    <property type="project" value="InterPro"/>
</dbReference>
<dbReference type="Pfam" id="PF03081">
    <property type="entry name" value="Exo70_C"/>
    <property type="match status" value="1"/>
</dbReference>
<dbReference type="PANTHER" id="PTHR31339:SF20">
    <property type="entry name" value="OS07G0245200 PROTEIN"/>
    <property type="match status" value="1"/>
</dbReference>
<keyword evidence="4 6" id="KW-0378">Hydrolase</keyword>
<dbReference type="InterPro" id="IPR011050">
    <property type="entry name" value="Pectin_lyase_fold/virulence"/>
</dbReference>
<sequence>MNDLMKFELSTAKPPVAWSQPRDSDPSNLVGSRHHHRMSVHRRLHPRDQRGGHHPPSLPQRTRCLGTRAPISQLLPSMEVPQAGREDRDYKLMKQAVDEAYRAAARGDGGPFGAVILRYVGAVVASRHNLVRKNTDPSAHAEVAAIRQACRRLGRLDLSGCEIYASCEPCPMCFALICTAKIKVQGGVCLYGAKAEAAVAAGFDASIPDAFVEYYRKSGIEVRQVEGEAARIAEQVFEKAWEAPGEAMRHRRRGGVWFEKARGMTFQVLLVFVTIVAQTQWASVSGMYCNDLTPSVERPHSASITDFGAVGDGTTLNTKAFQNALFYLNSFANKGGAQLFVPAGRWLTGSFSLISHLTLSLDKDAVILGSPDSSDWPVIDALPSYGRGRELPGKRHQSLIFGSNLTDVIITGANGTIDGQGAICQVLVQHLTILAPISSPNTDGIDPDSSTNVCIEDCYIRNGDDIVVIKSGWDEYGISFAHPSSNISIRNITGQTRNSAGIAFGSEMSGGISDVRVEGIRIVNSVHGIRIKTAPGRGGYVKNVYVADVSLDNVSIAIRITGNYGEHPDENYNKNALPTISNITIKNIVGVNIGVAGMLQGISGDNFSNICLSNVSLSVRSTNPWNCSLIEGYSNSVSPEICEQLRTSPGPGQVCYDGNSYPAAAAQPQSPQKSSASRLLQGLLRNFITPNPPAEPAYMGQRLAVESTSEDQLVQRPATADVDSPWSSYGSSIRSISFPQGVGWSAWLRRSGGTTPGSSLPSSCTDGSRPSSSASSWGSGAAGFNAIKANELRSIARRMVHDGHLQALSRAFLGSGNGVVRRWFTELDVDWVLTMTEDMPWWAERTVVHDRARRWIRAFTTMAHAFLALRSDLRHAVDGAGVQEQLLGEFASASISKMMLFVDAVIANVDWTPENLPAALDVYACISDATASSRDQASSTAQQIVLSMYGGAADHAGLVTSRRRRLAAAIHRAIRSLSVDYYGDGGSCRAPQGSEVHAATRYTMDFVRLLWRNAGLASSVLDDDGGGSVVSVASDVMRRWEFSLASASMLLPDAALRCVFLLNNYDAMAEAFPDSGLQDEIGRCVERYLDAAWAPALSCLHGAAAWHSPPSAKLADFAARFRRTYGAQKLWRVPSPALRGRLRRAVAGLVVSAYAMYLEEHPLRDKDRASIMAPEEMEEILNELFEG</sequence>
<dbReference type="SUPFAM" id="SSF74788">
    <property type="entry name" value="Cullin repeat-like"/>
    <property type="match status" value="1"/>
</dbReference>
<protein>
    <submittedName>
        <fullName evidence="9">Polygalacturonase</fullName>
    </submittedName>
</protein>
<proteinExistence type="inferred from homology"/>
<gene>
    <name evidence="9" type="ORF">C2845_PM04G06230</name>
</gene>
<dbReference type="CDD" id="cd01285">
    <property type="entry name" value="nucleoside_deaminase"/>
    <property type="match status" value="1"/>
</dbReference>
<evidence type="ECO:0000256" key="5">
    <source>
        <dbReference type="ARBA" id="ARBA00023295"/>
    </source>
</evidence>
<dbReference type="STRING" id="4540.A0A3L6QSQ8"/>
<dbReference type="GO" id="GO:0006887">
    <property type="term" value="P:exocytosis"/>
    <property type="evidence" value="ECO:0007669"/>
    <property type="project" value="InterPro"/>
</dbReference>
<dbReference type="GO" id="GO:0004650">
    <property type="term" value="F:polygalacturonase activity"/>
    <property type="evidence" value="ECO:0007669"/>
    <property type="project" value="InterPro"/>
</dbReference>
<comment type="similarity">
    <text evidence="2 6">Belongs to the glycosyl hydrolase 28 family.</text>
</comment>
<evidence type="ECO:0000256" key="4">
    <source>
        <dbReference type="ARBA" id="ARBA00022801"/>
    </source>
</evidence>
<dbReference type="InterPro" id="IPR006626">
    <property type="entry name" value="PbH1"/>
</dbReference>
<name>A0A3L6QSQ8_PANMI</name>
<dbReference type="PANTHER" id="PTHR31339">
    <property type="entry name" value="PECTIN LYASE-RELATED"/>
    <property type="match status" value="1"/>
</dbReference>
<dbReference type="InterPro" id="IPR016193">
    <property type="entry name" value="Cytidine_deaminase-like"/>
</dbReference>
<dbReference type="SUPFAM" id="SSF53927">
    <property type="entry name" value="Cytidine deaminase-like"/>
    <property type="match status" value="1"/>
</dbReference>
<reference evidence="10" key="1">
    <citation type="journal article" date="2019" name="Nat. Commun.">
        <title>The genome of broomcorn millet.</title>
        <authorList>
            <person name="Zou C."/>
            <person name="Miki D."/>
            <person name="Li D."/>
            <person name="Tang Q."/>
            <person name="Xiao L."/>
            <person name="Rajput S."/>
            <person name="Deng P."/>
            <person name="Jia W."/>
            <person name="Huang R."/>
            <person name="Zhang M."/>
            <person name="Sun Y."/>
            <person name="Hu J."/>
            <person name="Fu X."/>
            <person name="Schnable P.S."/>
            <person name="Li F."/>
            <person name="Zhang H."/>
            <person name="Feng B."/>
            <person name="Zhu X."/>
            <person name="Liu R."/>
            <person name="Schnable J.C."/>
            <person name="Zhu J.-K."/>
            <person name="Zhang H."/>
        </authorList>
    </citation>
    <scope>NUCLEOTIDE SEQUENCE [LARGE SCALE GENOMIC DNA]</scope>
</reference>
<keyword evidence="10" id="KW-1185">Reference proteome</keyword>
<dbReference type="InterPro" id="IPR016159">
    <property type="entry name" value="Cullin_repeat-like_dom_sf"/>
</dbReference>
<evidence type="ECO:0000256" key="7">
    <source>
        <dbReference type="SAM" id="MobiDB-lite"/>
    </source>
</evidence>
<comment type="similarity">
    <text evidence="1">Belongs to the EXO70 family.</text>
</comment>
<dbReference type="SMART" id="SM00710">
    <property type="entry name" value="PbH1"/>
    <property type="match status" value="5"/>
</dbReference>